<comment type="caution">
    <text evidence="6">The sequence shown here is derived from an EMBL/GenBank/DDBJ whole genome shotgun (WGS) entry which is preliminary data.</text>
</comment>
<dbReference type="PANTHER" id="PTHR23221:SF7">
    <property type="entry name" value="PHOSPHATIDYLINOSITOL-GLYCAN-SPECIFIC PHOSPHOLIPASE D"/>
    <property type="match status" value="1"/>
</dbReference>
<feature type="chain" id="PRO_5045100965" evidence="5">
    <location>
        <begin position="31"/>
        <end position="495"/>
    </location>
</feature>
<keyword evidence="4" id="KW-0325">Glycoprotein</keyword>
<dbReference type="Pfam" id="PF01839">
    <property type="entry name" value="FG-GAP"/>
    <property type="match status" value="4"/>
</dbReference>
<dbReference type="EMBL" id="JBHMCG010000190">
    <property type="protein sequence ID" value="MFB9578766.1"/>
    <property type="molecule type" value="Genomic_DNA"/>
</dbReference>
<name>A0ABV5RN96_9ACTN</name>
<keyword evidence="2" id="KW-0677">Repeat</keyword>
<dbReference type="SMART" id="SM00191">
    <property type="entry name" value="Int_alpha"/>
    <property type="match status" value="5"/>
</dbReference>
<accession>A0ABV5RN96</accession>
<evidence type="ECO:0000313" key="6">
    <source>
        <dbReference type="EMBL" id="MFB9578766.1"/>
    </source>
</evidence>
<dbReference type="Gene3D" id="2.130.10.130">
    <property type="entry name" value="Integrin alpha, N-terminal"/>
    <property type="match status" value="4"/>
</dbReference>
<organism evidence="6 7">
    <name type="scientific">Streptomyces yanii</name>
    <dbReference type="NCBI Taxonomy" id="78510"/>
    <lineage>
        <taxon>Bacteria</taxon>
        <taxon>Bacillati</taxon>
        <taxon>Actinomycetota</taxon>
        <taxon>Actinomycetes</taxon>
        <taxon>Kitasatosporales</taxon>
        <taxon>Streptomycetaceae</taxon>
        <taxon>Streptomyces</taxon>
    </lineage>
</organism>
<dbReference type="PROSITE" id="PS51470">
    <property type="entry name" value="FG_GAP"/>
    <property type="match status" value="3"/>
</dbReference>
<reference evidence="6 7" key="1">
    <citation type="submission" date="2024-09" db="EMBL/GenBank/DDBJ databases">
        <authorList>
            <person name="Sun Q."/>
            <person name="Mori K."/>
        </authorList>
    </citation>
    <scope>NUCLEOTIDE SEQUENCE [LARGE SCALE GENOMIC DNA]</scope>
    <source>
        <strain evidence="6 7">JCM 3331</strain>
    </source>
</reference>
<evidence type="ECO:0000256" key="2">
    <source>
        <dbReference type="ARBA" id="ARBA00022737"/>
    </source>
</evidence>
<keyword evidence="7" id="KW-1185">Reference proteome</keyword>
<dbReference type="InterPro" id="IPR013517">
    <property type="entry name" value="FG-GAP"/>
</dbReference>
<evidence type="ECO:0000256" key="1">
    <source>
        <dbReference type="ARBA" id="ARBA00022729"/>
    </source>
</evidence>
<evidence type="ECO:0000256" key="3">
    <source>
        <dbReference type="ARBA" id="ARBA00022801"/>
    </source>
</evidence>
<evidence type="ECO:0000256" key="4">
    <source>
        <dbReference type="ARBA" id="ARBA00023180"/>
    </source>
</evidence>
<proteinExistence type="predicted"/>
<dbReference type="Proteomes" id="UP001589710">
    <property type="component" value="Unassembled WGS sequence"/>
</dbReference>
<dbReference type="PANTHER" id="PTHR23221">
    <property type="entry name" value="GLYCOSYLPHOSPHATIDYLINOSITOL PHOSPHOLIPASE D"/>
    <property type="match status" value="1"/>
</dbReference>
<dbReference type="InterPro" id="IPR028994">
    <property type="entry name" value="Integrin_alpha_N"/>
</dbReference>
<dbReference type="Pfam" id="PF13517">
    <property type="entry name" value="FG-GAP_3"/>
    <property type="match status" value="1"/>
</dbReference>
<dbReference type="RefSeq" id="WP_345510898.1">
    <property type="nucleotide sequence ID" value="NZ_BAAAXD010000009.1"/>
</dbReference>
<protein>
    <submittedName>
        <fullName evidence="6">FG-GAP-like repeat-containing protein</fullName>
    </submittedName>
</protein>
<keyword evidence="3" id="KW-0378">Hydrolase</keyword>
<feature type="signal peptide" evidence="5">
    <location>
        <begin position="1"/>
        <end position="30"/>
    </location>
</feature>
<dbReference type="SUPFAM" id="SSF69318">
    <property type="entry name" value="Integrin alpha N-terminal domain"/>
    <property type="match status" value="2"/>
</dbReference>
<evidence type="ECO:0000256" key="5">
    <source>
        <dbReference type="SAM" id="SignalP"/>
    </source>
</evidence>
<sequence>MNRRALRWNLGIATALAVSSAMTAPVIAHAQGIAIGRAAPVAELPDDFNGDGYSDVVVPVPSATVGGKAKAGYVAVMYGSPTGLKASTKQVFHQDSAGIPGVAEAGDAYGSSVTTGDLDGDGYADLVVGASGEDGGTVTDAGSLAVIWGGVKGLSGSGSVTLALGDGAYDRLGRTVRAGDFDGDGALDVVGVENYLNLRVLSGPFGPDGSARSTVRITDTEDMRLLDLATGDINGDGVTDLAAVVNSVDEYDWRHIRYWTGTKAGLTGPVSVKAANGRRLQGGESLDIGDVNNDGIEDIVVGRAVDGYDSDVEIPTANGGMITYVPGSRSGPVGTRAKVFNQDSVGIPGVAENNDAFGESVQVADIDGDGYEDVSIGVPGEDFDGRSQAGSVVTLRGTAFGLTGTGAKSYSQDTTGVPGVAENNDRFGTAAELVDTNADGRAELIVGAPGENADAGSVWVFKSTSSGVTPTGSFTFGAGTLGTVPTRAQLGSTFN</sequence>
<evidence type="ECO:0000313" key="7">
    <source>
        <dbReference type="Proteomes" id="UP001589710"/>
    </source>
</evidence>
<dbReference type="InterPro" id="IPR013519">
    <property type="entry name" value="Int_alpha_beta-p"/>
</dbReference>
<keyword evidence="1 5" id="KW-0732">Signal</keyword>
<gene>
    <name evidence="6" type="ORF">ACFFTL_42535</name>
</gene>